<feature type="compositionally biased region" description="Polar residues" evidence="4">
    <location>
        <begin position="8"/>
        <end position="24"/>
    </location>
</feature>
<name>A0A448YXX3_9STRA</name>
<dbReference type="SMART" id="SM00028">
    <property type="entry name" value="TPR"/>
    <property type="match status" value="3"/>
</dbReference>
<sequence length="529" mass="59598">MKAGKPSNVRSASKASFDASTNVSHLRAGALNSGETRETTKAPKPLEILTASNSRLSFPTSFWEPGVRRDPVLATIQNAHDEISDRGVVIKLKNARPSEIRAALKASRAAVKAELEQQKADKDKQQSLVKEQQGAYVKMNKIRAEIEAIKQKETKEKGFTTTDNGGWDRGKFSSSNRMAPSPQKASESDERGVVNNFKEFRKFSLRETIRGSTGGKILVSSPNVVSEMQRRTSKNDRSFYSDQSKSTDHQPSLSTSEVPKVRETPTRSLPMTARRGSTSPIKQRLFLAREGDEKHNLEAQRKKLEEAKGYFDEGYQLCWKFQDSRRALEQYRKALTVREGLLGKYHDETGRTYYWIGRSLCKLKEHDEALVALSRSLRIFVRVMVTNQKYLTWTEVAIDEVFKTMGATQACHDSFKAGIDASIAHEIKGDDFTKSKKYAQAIAEYRMAIETIQNLHPDSADLHSKIAIILRGMGEIEKSLEENKSALEIYELSLGPEHPETVRARNRTLRKKRLNQLSLALEEKLNTGS</sequence>
<evidence type="ECO:0000256" key="2">
    <source>
        <dbReference type="ARBA" id="ARBA00022803"/>
    </source>
</evidence>
<dbReference type="EMBL" id="CAACVS010000034">
    <property type="protein sequence ID" value="VEU34616.1"/>
    <property type="molecule type" value="Genomic_DNA"/>
</dbReference>
<reference evidence="5 6" key="1">
    <citation type="submission" date="2019-01" db="EMBL/GenBank/DDBJ databases">
        <authorList>
            <person name="Ferrante I. M."/>
        </authorList>
    </citation>
    <scope>NUCLEOTIDE SEQUENCE [LARGE SCALE GENOMIC DNA]</scope>
    <source>
        <strain evidence="5 6">B856</strain>
    </source>
</reference>
<keyword evidence="6" id="KW-1185">Reference proteome</keyword>
<dbReference type="OrthoDB" id="3557990at2759"/>
<keyword evidence="3" id="KW-0175">Coiled coil</keyword>
<dbReference type="Pfam" id="PF13374">
    <property type="entry name" value="TPR_10"/>
    <property type="match status" value="1"/>
</dbReference>
<evidence type="ECO:0000256" key="3">
    <source>
        <dbReference type="SAM" id="Coils"/>
    </source>
</evidence>
<feature type="region of interest" description="Disordered" evidence="4">
    <location>
        <begin position="155"/>
        <end position="191"/>
    </location>
</feature>
<dbReference type="Gene3D" id="1.25.40.10">
    <property type="entry name" value="Tetratricopeptide repeat domain"/>
    <property type="match status" value="2"/>
</dbReference>
<feature type="region of interest" description="Disordered" evidence="4">
    <location>
        <begin position="1"/>
        <end position="48"/>
    </location>
</feature>
<accession>A0A448YXX3</accession>
<evidence type="ECO:0000313" key="6">
    <source>
        <dbReference type="Proteomes" id="UP000291116"/>
    </source>
</evidence>
<evidence type="ECO:0000313" key="5">
    <source>
        <dbReference type="EMBL" id="VEU34616.1"/>
    </source>
</evidence>
<keyword evidence="1" id="KW-0677">Repeat</keyword>
<gene>
    <name evidence="5" type="ORF">PSNMU_V1.4_AUG-EV-PASAV3_0013290</name>
</gene>
<dbReference type="AlphaFoldDB" id="A0A448YXX3"/>
<organism evidence="5 6">
    <name type="scientific">Pseudo-nitzschia multistriata</name>
    <dbReference type="NCBI Taxonomy" id="183589"/>
    <lineage>
        <taxon>Eukaryota</taxon>
        <taxon>Sar</taxon>
        <taxon>Stramenopiles</taxon>
        <taxon>Ochrophyta</taxon>
        <taxon>Bacillariophyta</taxon>
        <taxon>Bacillariophyceae</taxon>
        <taxon>Bacillariophycidae</taxon>
        <taxon>Bacillariales</taxon>
        <taxon>Bacillariaceae</taxon>
        <taxon>Pseudo-nitzschia</taxon>
    </lineage>
</organism>
<dbReference type="SUPFAM" id="SSF48452">
    <property type="entry name" value="TPR-like"/>
    <property type="match status" value="1"/>
</dbReference>
<protein>
    <submittedName>
        <fullName evidence="5">Uncharacterized protein</fullName>
    </submittedName>
</protein>
<proteinExistence type="predicted"/>
<dbReference type="Pfam" id="PF13424">
    <property type="entry name" value="TPR_12"/>
    <property type="match status" value="1"/>
</dbReference>
<dbReference type="Proteomes" id="UP000291116">
    <property type="component" value="Unassembled WGS sequence"/>
</dbReference>
<dbReference type="PANTHER" id="PTHR45641:SF19">
    <property type="entry name" value="NEPHROCYSTIN-3"/>
    <property type="match status" value="1"/>
</dbReference>
<evidence type="ECO:0000256" key="1">
    <source>
        <dbReference type="ARBA" id="ARBA00022737"/>
    </source>
</evidence>
<feature type="compositionally biased region" description="Polar residues" evidence="4">
    <location>
        <begin position="240"/>
        <end position="257"/>
    </location>
</feature>
<feature type="compositionally biased region" description="Basic and acidic residues" evidence="4">
    <location>
        <begin position="228"/>
        <end position="239"/>
    </location>
</feature>
<dbReference type="InterPro" id="IPR011990">
    <property type="entry name" value="TPR-like_helical_dom_sf"/>
</dbReference>
<dbReference type="InterPro" id="IPR019734">
    <property type="entry name" value="TPR_rpt"/>
</dbReference>
<keyword evidence="2" id="KW-0802">TPR repeat</keyword>
<feature type="region of interest" description="Disordered" evidence="4">
    <location>
        <begin position="214"/>
        <end position="280"/>
    </location>
</feature>
<dbReference type="PANTHER" id="PTHR45641">
    <property type="entry name" value="TETRATRICOPEPTIDE REPEAT PROTEIN (AFU_ORTHOLOGUE AFUA_6G03870)"/>
    <property type="match status" value="1"/>
</dbReference>
<evidence type="ECO:0000256" key="4">
    <source>
        <dbReference type="SAM" id="MobiDB-lite"/>
    </source>
</evidence>
<feature type="coiled-coil region" evidence="3">
    <location>
        <begin position="101"/>
        <end position="132"/>
    </location>
</feature>